<dbReference type="InterPro" id="IPR001173">
    <property type="entry name" value="Glyco_trans_2-like"/>
</dbReference>
<dbReference type="PANTHER" id="PTHR43179:SF12">
    <property type="entry name" value="GALACTOFURANOSYLTRANSFERASE GLFT2"/>
    <property type="match status" value="1"/>
</dbReference>
<keyword evidence="3 5" id="KW-0808">Transferase</keyword>
<dbReference type="Proteomes" id="UP001200741">
    <property type="component" value="Unassembled WGS sequence"/>
</dbReference>
<protein>
    <submittedName>
        <fullName evidence="5">Glycosyltransferase</fullName>
        <ecNumber evidence="5">2.4.-.-</ecNumber>
    </submittedName>
</protein>
<evidence type="ECO:0000313" key="5">
    <source>
        <dbReference type="EMBL" id="MCE4557830.1"/>
    </source>
</evidence>
<gene>
    <name evidence="5" type="ORF">LXT13_25905</name>
</gene>
<comment type="similarity">
    <text evidence="1">Belongs to the glycosyltransferase 2 family.</text>
</comment>
<dbReference type="Pfam" id="PF00535">
    <property type="entry name" value="Glycos_transf_2"/>
    <property type="match status" value="1"/>
</dbReference>
<keyword evidence="2 5" id="KW-0328">Glycosyltransferase</keyword>
<dbReference type="PANTHER" id="PTHR43179">
    <property type="entry name" value="RHAMNOSYLTRANSFERASE WBBL"/>
    <property type="match status" value="1"/>
</dbReference>
<proteinExistence type="inferred from homology"/>
<feature type="domain" description="Glycosyltransferase 2-like" evidence="4">
    <location>
        <begin position="14"/>
        <end position="151"/>
    </location>
</feature>
<reference evidence="5 6" key="1">
    <citation type="submission" date="2021-12" db="EMBL/GenBank/DDBJ databases">
        <title>Genome seq of P8.</title>
        <authorList>
            <person name="Seo T."/>
        </authorList>
    </citation>
    <scope>NUCLEOTIDE SEQUENCE [LARGE SCALE GENOMIC DNA]</scope>
    <source>
        <strain evidence="5 6">P8</strain>
    </source>
</reference>
<dbReference type="EMBL" id="JAJTWU010000013">
    <property type="protein sequence ID" value="MCE4557830.1"/>
    <property type="molecule type" value="Genomic_DNA"/>
</dbReference>
<evidence type="ECO:0000256" key="2">
    <source>
        <dbReference type="ARBA" id="ARBA00022676"/>
    </source>
</evidence>
<dbReference type="SUPFAM" id="SSF53448">
    <property type="entry name" value="Nucleotide-diphospho-sugar transferases"/>
    <property type="match status" value="1"/>
</dbReference>
<sequence>MAARSTLATLPSCSIVIASYNRADMLAQTLDSLHAHLAALDSLQQVQVVLIDNNSPDSTPQVMADWAARFSQCVHQREMKQGLSHARNAGLQAATGDIVVFLDDDVDLDAGWLPALLAPFGDVQVAAVGGKVLAYGASELPDWLPREYGYLVSVFDPFDSARETDKVMGANFALRASAVRQVGAFDPALGRKGNKLLGGEEVDLFNRIRAAGGRVWYTPEAVVFHKIANKLRKEYIVDYAYWLGVSEAHLEHRMQRAKYWLKLIRAWCDPFLLKHLRRTFASTPVDEMRSLIKERYAAGYKNMAAEIK</sequence>
<dbReference type="InterPro" id="IPR029044">
    <property type="entry name" value="Nucleotide-diphossugar_trans"/>
</dbReference>
<accession>A0ABS8Y2D3</accession>
<dbReference type="Gene3D" id="3.90.550.10">
    <property type="entry name" value="Spore Coat Polysaccharide Biosynthesis Protein SpsA, Chain A"/>
    <property type="match status" value="1"/>
</dbReference>
<organism evidence="5 6">
    <name type="scientific">Pelomonas cellulosilytica</name>
    <dbReference type="NCBI Taxonomy" id="2906762"/>
    <lineage>
        <taxon>Bacteria</taxon>
        <taxon>Pseudomonadati</taxon>
        <taxon>Pseudomonadota</taxon>
        <taxon>Betaproteobacteria</taxon>
        <taxon>Burkholderiales</taxon>
        <taxon>Sphaerotilaceae</taxon>
        <taxon>Roseateles</taxon>
    </lineage>
</organism>
<comment type="caution">
    <text evidence="5">The sequence shown here is derived from an EMBL/GenBank/DDBJ whole genome shotgun (WGS) entry which is preliminary data.</text>
</comment>
<keyword evidence="6" id="KW-1185">Reference proteome</keyword>
<dbReference type="EC" id="2.4.-.-" evidence="5"/>
<evidence type="ECO:0000256" key="3">
    <source>
        <dbReference type="ARBA" id="ARBA00022679"/>
    </source>
</evidence>
<evidence type="ECO:0000256" key="1">
    <source>
        <dbReference type="ARBA" id="ARBA00006739"/>
    </source>
</evidence>
<evidence type="ECO:0000259" key="4">
    <source>
        <dbReference type="Pfam" id="PF00535"/>
    </source>
</evidence>
<evidence type="ECO:0000313" key="6">
    <source>
        <dbReference type="Proteomes" id="UP001200741"/>
    </source>
</evidence>
<dbReference type="RefSeq" id="WP_233375213.1">
    <property type="nucleotide sequence ID" value="NZ_JAJTWU010000013.1"/>
</dbReference>
<name>A0ABS8Y2D3_9BURK</name>
<dbReference type="GO" id="GO:0016757">
    <property type="term" value="F:glycosyltransferase activity"/>
    <property type="evidence" value="ECO:0007669"/>
    <property type="project" value="UniProtKB-KW"/>
</dbReference>